<accession>A0A8H7NN05</accession>
<gene>
    <name evidence="1" type="ORF">IM811_000813</name>
</gene>
<sequence>MSGGGLASDDAGSIWFGTGNGYASQLATIPVNGFDPPTAMEEAAVRMTQNADGTLSIVNFFFMPWEKQALDGADKDLGTSPLQLLPSEFSCGDVRRMGVITGKSGKTYWLNMDDLGGYRNGKGATLDDVIQMYQNENSVYAGAGVYPLEGVTFM</sequence>
<dbReference type="EMBL" id="JADCTT010000001">
    <property type="protein sequence ID" value="KAF9759119.1"/>
    <property type="molecule type" value="Genomic_DNA"/>
</dbReference>
<name>A0A8H7NN05_BIOOC</name>
<evidence type="ECO:0000313" key="2">
    <source>
        <dbReference type="Proteomes" id="UP000616885"/>
    </source>
</evidence>
<comment type="caution">
    <text evidence="1">The sequence shown here is derived from an EMBL/GenBank/DDBJ whole genome shotgun (WGS) entry which is preliminary data.</text>
</comment>
<protein>
    <submittedName>
        <fullName evidence="1">Uncharacterized protein</fullName>
    </submittedName>
</protein>
<dbReference type="AlphaFoldDB" id="A0A8H7NN05"/>
<reference evidence="1" key="1">
    <citation type="submission" date="2020-10" db="EMBL/GenBank/DDBJ databases">
        <title>High-Quality Genome Resource of Clonostachys rosea strain S41 by Oxford Nanopore Long-Read Sequencing.</title>
        <authorList>
            <person name="Wang H."/>
        </authorList>
    </citation>
    <scope>NUCLEOTIDE SEQUENCE</scope>
    <source>
        <strain evidence="1">S41</strain>
    </source>
</reference>
<evidence type="ECO:0000313" key="1">
    <source>
        <dbReference type="EMBL" id="KAF9759119.1"/>
    </source>
</evidence>
<dbReference type="Proteomes" id="UP000616885">
    <property type="component" value="Unassembled WGS sequence"/>
</dbReference>
<organism evidence="1 2">
    <name type="scientific">Bionectria ochroleuca</name>
    <name type="common">Gliocladium roseum</name>
    <dbReference type="NCBI Taxonomy" id="29856"/>
    <lineage>
        <taxon>Eukaryota</taxon>
        <taxon>Fungi</taxon>
        <taxon>Dikarya</taxon>
        <taxon>Ascomycota</taxon>
        <taxon>Pezizomycotina</taxon>
        <taxon>Sordariomycetes</taxon>
        <taxon>Hypocreomycetidae</taxon>
        <taxon>Hypocreales</taxon>
        <taxon>Bionectriaceae</taxon>
        <taxon>Clonostachys</taxon>
    </lineage>
</organism>
<proteinExistence type="predicted"/>